<dbReference type="SUPFAM" id="SSF82693">
    <property type="entry name" value="Multidrug efflux transporter AcrB pore domain, PN1, PN2, PC1 and PC2 subdomains"/>
    <property type="match status" value="3"/>
</dbReference>
<evidence type="ECO:0000313" key="2">
    <source>
        <dbReference type="EMBL" id="OAT79810.1"/>
    </source>
</evidence>
<feature type="transmembrane region" description="Helical" evidence="1">
    <location>
        <begin position="915"/>
        <end position="934"/>
    </location>
</feature>
<reference evidence="2 3" key="1">
    <citation type="submission" date="2016-04" db="EMBL/GenBank/DDBJ databases">
        <authorList>
            <person name="Evans L.H."/>
            <person name="Alamgir A."/>
            <person name="Owens N."/>
            <person name="Weber N.D."/>
            <person name="Virtaneva K."/>
            <person name="Barbian K."/>
            <person name="Babar A."/>
            <person name="Rosenke K."/>
        </authorList>
    </citation>
    <scope>NUCLEOTIDE SEQUENCE [LARGE SCALE GENOMIC DNA]</scope>
    <source>
        <strain evidence="2 3">LMa1</strain>
    </source>
</reference>
<dbReference type="SUPFAM" id="SSF82714">
    <property type="entry name" value="Multidrug efflux transporter AcrB TolC docking domain, DN and DC subdomains"/>
    <property type="match status" value="2"/>
</dbReference>
<dbReference type="RefSeq" id="WP_066671002.1">
    <property type="nucleotide sequence ID" value="NZ_LYVF01000192.1"/>
</dbReference>
<dbReference type="AlphaFoldDB" id="A0A1B7LBE5"/>
<feature type="transmembrane region" description="Helical" evidence="1">
    <location>
        <begin position="552"/>
        <end position="571"/>
    </location>
</feature>
<feature type="transmembrane region" description="Helical" evidence="1">
    <location>
        <begin position="460"/>
        <end position="478"/>
    </location>
</feature>
<protein>
    <submittedName>
        <fullName evidence="2">Multidrug transporter AcrB</fullName>
    </submittedName>
</protein>
<comment type="caution">
    <text evidence="2">The sequence shown here is derived from an EMBL/GenBank/DDBJ whole genome shotgun (WGS) entry which is preliminary data.</text>
</comment>
<feature type="transmembrane region" description="Helical" evidence="1">
    <location>
        <begin position="359"/>
        <end position="378"/>
    </location>
</feature>
<feature type="transmembrane region" description="Helical" evidence="1">
    <location>
        <begin position="1038"/>
        <end position="1063"/>
    </location>
</feature>
<dbReference type="Gene3D" id="3.30.70.1430">
    <property type="entry name" value="Multidrug efflux transporter AcrB pore domain"/>
    <property type="match status" value="2"/>
</dbReference>
<dbReference type="InterPro" id="IPR001036">
    <property type="entry name" value="Acrflvin-R"/>
</dbReference>
<feature type="transmembrane region" description="Helical" evidence="1">
    <location>
        <begin position="941"/>
        <end position="961"/>
    </location>
</feature>
<organism evidence="2 3">
    <name type="scientific">Desulfotomaculum copahuensis</name>
    <dbReference type="NCBI Taxonomy" id="1838280"/>
    <lineage>
        <taxon>Bacteria</taxon>
        <taxon>Bacillati</taxon>
        <taxon>Bacillota</taxon>
        <taxon>Clostridia</taxon>
        <taxon>Eubacteriales</taxon>
        <taxon>Desulfotomaculaceae</taxon>
        <taxon>Desulfotomaculum</taxon>
    </lineage>
</organism>
<feature type="transmembrane region" description="Helical" evidence="1">
    <location>
        <begin position="490"/>
        <end position="512"/>
    </location>
</feature>
<sequence>MSEKKLGIAGKIAAAFLNSKITPVLVLAALLLGIFAVVTTPKEEDPQIVVPMVEIFIPFQGASAQEVEAHVTTPLEKILWYVKGVDYIYSKSMPGMAMVTVRFKVGSDQDSSLFNVYNQIYSNMDKMPMNVGQPLIKPKAIEDVPIDSITLWSDKLNAYQLRRIGLTVADEVNRLHNIYKVDVLGGEPRQITVSLSPDRLSAYHVSPLQIAGVIRSANMNSNPAAVSRNNYTYQVQTGGFLSNVQDIGDLVVGVYQNRPVYLRDVAKVKDGPGDVTNYVLFGTGPAAAESGLHAPVAGNTVFPAVTITVAKKKGANAVIVSGDVLNKINALKGSLIPADVHVTVTRDYGASAAEKSNELIEHMIIAVVSVFLLILVMLGFREALVVGVALPVTLAIALFLSEMYGYTLNRVTLFALIFAIGILVDDAIVVVENINRWCHLREVPTAGEVIQAVDEVGNPTILATLTVITVLLPMAYVTGMMGPYMRPIPINASVAMFFSLLVAFVVTPWFALRLLRNKPKDVEQCETDMHGGSGPKLYYRRVMQYLLDHRKARYTFVIGLVVLLGASFLLITRQAVIMKMLPFDNKEEVQVVLRTKDGTTLEQTAKAARAVGDYLATVNEVSNYVTYVGIPAPVNFNGLVRWYDIQKGDNLATIQVDLVGKKARNVQSHPLTEQLRGPIDQIASRYGAVVKMVEVPPGPPTLSPIVAEIYGRDWEQDLAVAAQVKHVFATTNGVVDVDWMVNDPQTEYRFIPNRQAQLHGISNQDVSQTIDMLINGSTVDLLHTNQEIEPVPIILRAPLAERSNLESLLHAFTLPDKEGGMVPVSELVRQEKDSADQPIYHENLNRVIYVTGDVSGRIDSPVYAMLEMSRRIGQIKLPDGQNLPQLWIHKPALDNSVALKWGGEWTITYEVFRDLGVAFAIGLIIMYLLMVAWFKSFSMPVLIMVPIPLTLLGIIPGHWLMGAFFTATSMIGFIALAGIVVRNSILLVEFTNERLRDGVPLKEALIEAGIVRARPIILTAAAIIVGSFVIIFDPIFTGMAVSLIFGTIAATSLTLVLIPTLLYGLERRLQARRPADAGEKLSAGQ</sequence>
<keyword evidence="1" id="KW-0472">Membrane</keyword>
<feature type="transmembrane region" description="Helical" evidence="1">
    <location>
        <begin position="21"/>
        <end position="38"/>
    </location>
</feature>
<dbReference type="Gene3D" id="3.30.2090.10">
    <property type="entry name" value="Multidrug efflux transporter AcrB TolC docking domain, DN and DC subdomains"/>
    <property type="match status" value="2"/>
</dbReference>
<keyword evidence="1" id="KW-0812">Transmembrane</keyword>
<dbReference type="Proteomes" id="UP000078532">
    <property type="component" value="Unassembled WGS sequence"/>
</dbReference>
<dbReference type="Gene3D" id="3.30.70.1320">
    <property type="entry name" value="Multidrug efflux transporter AcrB pore domain like"/>
    <property type="match status" value="1"/>
</dbReference>
<evidence type="ECO:0000256" key="1">
    <source>
        <dbReference type="SAM" id="Phobius"/>
    </source>
</evidence>
<dbReference type="PANTHER" id="PTHR32063:SF16">
    <property type="entry name" value="CATION EFFLUX SYSTEM (ACRB_ACRD_ACRF FAMILY)"/>
    <property type="match status" value="1"/>
</dbReference>
<proteinExistence type="predicted"/>
<name>A0A1B7LBE5_9FIRM</name>
<dbReference type="Gene3D" id="3.30.70.1440">
    <property type="entry name" value="Multidrug efflux transporter AcrB pore domain"/>
    <property type="match status" value="1"/>
</dbReference>
<dbReference type="GO" id="GO:0042910">
    <property type="term" value="F:xenobiotic transmembrane transporter activity"/>
    <property type="evidence" value="ECO:0007669"/>
    <property type="project" value="TreeGrafter"/>
</dbReference>
<evidence type="ECO:0000313" key="3">
    <source>
        <dbReference type="Proteomes" id="UP000078532"/>
    </source>
</evidence>
<dbReference type="STRING" id="1838280.A6M21_15290"/>
<gene>
    <name evidence="2" type="ORF">A6M21_15290</name>
</gene>
<keyword evidence="1" id="KW-1133">Transmembrane helix</keyword>
<dbReference type="SUPFAM" id="SSF82866">
    <property type="entry name" value="Multidrug efflux transporter AcrB transmembrane domain"/>
    <property type="match status" value="2"/>
</dbReference>
<accession>A0A1B7LBE5</accession>
<dbReference type="Gene3D" id="1.20.1640.10">
    <property type="entry name" value="Multidrug efflux transporter AcrB transmembrane domain"/>
    <property type="match status" value="2"/>
</dbReference>
<dbReference type="PANTHER" id="PTHR32063">
    <property type="match status" value="1"/>
</dbReference>
<dbReference type="Pfam" id="PF00873">
    <property type="entry name" value="ACR_tran"/>
    <property type="match status" value="1"/>
</dbReference>
<feature type="transmembrane region" description="Helical" evidence="1">
    <location>
        <begin position="967"/>
        <end position="990"/>
    </location>
</feature>
<feature type="transmembrane region" description="Helical" evidence="1">
    <location>
        <begin position="413"/>
        <end position="431"/>
    </location>
</feature>
<dbReference type="InterPro" id="IPR027463">
    <property type="entry name" value="AcrB_DN_DC_subdom"/>
</dbReference>
<dbReference type="EMBL" id="LYVF01000192">
    <property type="protein sequence ID" value="OAT79810.1"/>
    <property type="molecule type" value="Genomic_DNA"/>
</dbReference>
<dbReference type="OrthoDB" id="9757876at2"/>
<dbReference type="PRINTS" id="PR00702">
    <property type="entry name" value="ACRIFLAVINRP"/>
</dbReference>
<feature type="transmembrane region" description="Helical" evidence="1">
    <location>
        <begin position="1011"/>
        <end position="1032"/>
    </location>
</feature>
<feature type="transmembrane region" description="Helical" evidence="1">
    <location>
        <begin position="383"/>
        <end position="401"/>
    </location>
</feature>
<keyword evidence="3" id="KW-1185">Reference proteome</keyword>
<dbReference type="GO" id="GO:0005886">
    <property type="term" value="C:plasma membrane"/>
    <property type="evidence" value="ECO:0007669"/>
    <property type="project" value="TreeGrafter"/>
</dbReference>